<sequence>MHTLGVSGTYVGYTRGGKTNTQKNPHHHYSPSYEKVCAGKTRLAEVIYVLYDPDLVFYRKLADVALERLKVESHAHPVGLAALGITNEDEEDWGRSQGGHAFHFHTEEQR</sequence>
<accession>A0A7S4VRT9</accession>
<dbReference type="Gene3D" id="3.30.1060.10">
    <property type="entry name" value="Peptide methionine sulphoxide reductase MsrA"/>
    <property type="match status" value="1"/>
</dbReference>
<reference evidence="7" key="1">
    <citation type="submission" date="2021-01" db="EMBL/GenBank/DDBJ databases">
        <authorList>
            <person name="Corre E."/>
            <person name="Pelletier E."/>
            <person name="Niang G."/>
            <person name="Scheremetjew M."/>
            <person name="Finn R."/>
            <person name="Kale V."/>
            <person name="Holt S."/>
            <person name="Cochrane G."/>
            <person name="Meng A."/>
            <person name="Brown T."/>
            <person name="Cohen L."/>
        </authorList>
    </citation>
    <scope>NUCLEOTIDE SEQUENCE</scope>
    <source>
        <strain evidence="7">GSO104</strain>
    </source>
</reference>
<evidence type="ECO:0000256" key="5">
    <source>
        <dbReference type="SAM" id="MobiDB-lite"/>
    </source>
</evidence>
<keyword evidence="3" id="KW-0560">Oxidoreductase</keyword>
<feature type="region of interest" description="Disordered" evidence="5">
    <location>
        <begin position="13"/>
        <end position="32"/>
    </location>
</feature>
<dbReference type="InterPro" id="IPR002569">
    <property type="entry name" value="Met_Sox_Rdtase_MsrA_dom"/>
</dbReference>
<evidence type="ECO:0000313" key="7">
    <source>
        <dbReference type="EMBL" id="CAE4627360.1"/>
    </source>
</evidence>
<organism evidence="7">
    <name type="scientific">Ditylum brightwellii</name>
    <dbReference type="NCBI Taxonomy" id="49249"/>
    <lineage>
        <taxon>Eukaryota</taxon>
        <taxon>Sar</taxon>
        <taxon>Stramenopiles</taxon>
        <taxon>Ochrophyta</taxon>
        <taxon>Bacillariophyta</taxon>
        <taxon>Mediophyceae</taxon>
        <taxon>Lithodesmiophycidae</taxon>
        <taxon>Lithodesmiales</taxon>
        <taxon>Lithodesmiaceae</taxon>
        <taxon>Ditylum</taxon>
    </lineage>
</organism>
<dbReference type="SUPFAM" id="SSF55068">
    <property type="entry name" value="Peptide methionine sulfoxide reductase"/>
    <property type="match status" value="1"/>
</dbReference>
<evidence type="ECO:0000256" key="1">
    <source>
        <dbReference type="ARBA" id="ARBA00005591"/>
    </source>
</evidence>
<evidence type="ECO:0000256" key="3">
    <source>
        <dbReference type="ARBA" id="ARBA00023002"/>
    </source>
</evidence>
<feature type="region of interest" description="Disordered" evidence="5">
    <location>
        <begin position="91"/>
        <end position="110"/>
    </location>
</feature>
<comment type="similarity">
    <text evidence="1">Belongs to the MsrA Met sulfoxide reductase family.</text>
</comment>
<dbReference type="EC" id="1.8.4.11" evidence="2"/>
<dbReference type="Pfam" id="PF01625">
    <property type="entry name" value="PMSR"/>
    <property type="match status" value="1"/>
</dbReference>
<name>A0A7S4VRT9_9STRA</name>
<feature type="domain" description="Peptide methionine sulphoxide reductase MsrA" evidence="6">
    <location>
        <begin position="4"/>
        <end position="67"/>
    </location>
</feature>
<evidence type="ECO:0000256" key="4">
    <source>
        <dbReference type="ARBA" id="ARBA00030643"/>
    </source>
</evidence>
<dbReference type="GO" id="GO:0008113">
    <property type="term" value="F:peptide-methionine (S)-S-oxide reductase activity"/>
    <property type="evidence" value="ECO:0007669"/>
    <property type="project" value="UniProtKB-EC"/>
</dbReference>
<protein>
    <recommendedName>
        <fullName evidence="2">peptide-methionine (S)-S-oxide reductase</fullName>
        <ecNumber evidence="2">1.8.4.11</ecNumber>
    </recommendedName>
    <alternativeName>
        <fullName evidence="4">Peptide-methionine (S)-S-oxide reductase</fullName>
    </alternativeName>
</protein>
<dbReference type="AlphaFoldDB" id="A0A7S4VRT9"/>
<dbReference type="InterPro" id="IPR036509">
    <property type="entry name" value="Met_Sox_Rdtase_MsrA_sf"/>
</dbReference>
<dbReference type="EMBL" id="HBNS01032535">
    <property type="protein sequence ID" value="CAE4627360.1"/>
    <property type="molecule type" value="Transcribed_RNA"/>
</dbReference>
<evidence type="ECO:0000259" key="6">
    <source>
        <dbReference type="Pfam" id="PF01625"/>
    </source>
</evidence>
<gene>
    <name evidence="7" type="ORF">DBRI00130_LOCUS25489</name>
</gene>
<evidence type="ECO:0000256" key="2">
    <source>
        <dbReference type="ARBA" id="ARBA00012502"/>
    </source>
</evidence>
<proteinExistence type="inferred from homology"/>